<evidence type="ECO:0000313" key="1">
    <source>
        <dbReference type="EMBL" id="KAG0534907.1"/>
    </source>
</evidence>
<comment type="caution">
    <text evidence="1">The sequence shown here is derived from an EMBL/GenBank/DDBJ whole genome shotgun (WGS) entry which is preliminary data.</text>
</comment>
<reference evidence="1" key="1">
    <citation type="journal article" date="2019" name="BMC Genomics">
        <title>A new reference genome for Sorghum bicolor reveals high levels of sequence similarity between sweet and grain genotypes: implications for the genetics of sugar metabolism.</title>
        <authorList>
            <person name="Cooper E.A."/>
            <person name="Brenton Z.W."/>
            <person name="Flinn B.S."/>
            <person name="Jenkins J."/>
            <person name="Shu S."/>
            <person name="Flowers D."/>
            <person name="Luo F."/>
            <person name="Wang Y."/>
            <person name="Xia P."/>
            <person name="Barry K."/>
            <person name="Daum C."/>
            <person name="Lipzen A."/>
            <person name="Yoshinaga Y."/>
            <person name="Schmutz J."/>
            <person name="Saski C."/>
            <person name="Vermerris W."/>
            <person name="Kresovich S."/>
        </authorList>
    </citation>
    <scope>NUCLEOTIDE SEQUENCE</scope>
</reference>
<protein>
    <submittedName>
        <fullName evidence="1">Uncharacterized protein</fullName>
    </submittedName>
</protein>
<sequence>MPKLMNLIRVLTEPQKKLVQQCGFGSILKLKCSIMPYKQLIVWLARCYDKNTQCIKIPGTNEFKIDGHIVHLILGIPNGEVKIKSRASLELKSFIANETTPGPLAPKIQDLIAMITPELVGDRFVRIFILVVLSIFLCPSSSFRASCHYYDGIRSVKKIKSYDWCDAVVSCLNSGLCKFQQSLSKEALLINQLCLAAYLCSL</sequence>
<accession>A0A921R9I5</accession>
<dbReference type="Proteomes" id="UP000807115">
    <property type="component" value="Chromosome 4"/>
</dbReference>
<dbReference type="AlphaFoldDB" id="A0A921R9I5"/>
<dbReference type="PANTHER" id="PTHR34835:SF82">
    <property type="entry name" value="OS01G0826651 PROTEIN"/>
    <property type="match status" value="1"/>
</dbReference>
<dbReference type="EMBL" id="CM027683">
    <property type="protein sequence ID" value="KAG0534907.1"/>
    <property type="molecule type" value="Genomic_DNA"/>
</dbReference>
<dbReference type="PANTHER" id="PTHR34835">
    <property type="entry name" value="OS07G0283600 PROTEIN-RELATED"/>
    <property type="match status" value="1"/>
</dbReference>
<evidence type="ECO:0000313" key="2">
    <source>
        <dbReference type="Proteomes" id="UP000807115"/>
    </source>
</evidence>
<gene>
    <name evidence="1" type="ORF">BDA96_04G320300</name>
</gene>
<reference evidence="1" key="2">
    <citation type="submission" date="2020-10" db="EMBL/GenBank/DDBJ databases">
        <authorList>
            <person name="Cooper E.A."/>
            <person name="Brenton Z.W."/>
            <person name="Flinn B.S."/>
            <person name="Jenkins J."/>
            <person name="Shu S."/>
            <person name="Flowers D."/>
            <person name="Luo F."/>
            <person name="Wang Y."/>
            <person name="Xia P."/>
            <person name="Barry K."/>
            <person name="Daum C."/>
            <person name="Lipzen A."/>
            <person name="Yoshinaga Y."/>
            <person name="Schmutz J."/>
            <person name="Saski C."/>
            <person name="Vermerris W."/>
            <person name="Kresovich S."/>
        </authorList>
    </citation>
    <scope>NUCLEOTIDE SEQUENCE</scope>
</reference>
<name>A0A921R9I5_SORBI</name>
<organism evidence="1 2">
    <name type="scientific">Sorghum bicolor</name>
    <name type="common">Sorghum</name>
    <name type="synonym">Sorghum vulgare</name>
    <dbReference type="NCBI Taxonomy" id="4558"/>
    <lineage>
        <taxon>Eukaryota</taxon>
        <taxon>Viridiplantae</taxon>
        <taxon>Streptophyta</taxon>
        <taxon>Embryophyta</taxon>
        <taxon>Tracheophyta</taxon>
        <taxon>Spermatophyta</taxon>
        <taxon>Magnoliopsida</taxon>
        <taxon>Liliopsida</taxon>
        <taxon>Poales</taxon>
        <taxon>Poaceae</taxon>
        <taxon>PACMAD clade</taxon>
        <taxon>Panicoideae</taxon>
        <taxon>Andropogonodae</taxon>
        <taxon>Andropogoneae</taxon>
        <taxon>Sorghinae</taxon>
        <taxon>Sorghum</taxon>
    </lineage>
</organism>
<proteinExistence type="predicted"/>